<dbReference type="PROSITE" id="PS50977">
    <property type="entry name" value="HTH_TETR_2"/>
    <property type="match status" value="1"/>
</dbReference>
<dbReference type="InterPro" id="IPR001647">
    <property type="entry name" value="HTH_TetR"/>
</dbReference>
<dbReference type="Pfam" id="PF00440">
    <property type="entry name" value="TetR_N"/>
    <property type="match status" value="1"/>
</dbReference>
<name>A0ABU7FUQ5_9ACTN</name>
<dbReference type="InterPro" id="IPR020471">
    <property type="entry name" value="AKR"/>
</dbReference>
<dbReference type="InterPro" id="IPR009057">
    <property type="entry name" value="Homeodomain-like_sf"/>
</dbReference>
<proteinExistence type="predicted"/>
<dbReference type="SUPFAM" id="SSF51430">
    <property type="entry name" value="NAD(P)-linked oxidoreductase"/>
    <property type="match status" value="1"/>
</dbReference>
<dbReference type="EMBL" id="JAYWVC010000183">
    <property type="protein sequence ID" value="MED7826839.1"/>
    <property type="molecule type" value="Genomic_DNA"/>
</dbReference>
<dbReference type="SUPFAM" id="SSF46689">
    <property type="entry name" value="Homeodomain-like"/>
    <property type="match status" value="1"/>
</dbReference>
<evidence type="ECO:0000313" key="5">
    <source>
        <dbReference type="EMBL" id="MED7826839.1"/>
    </source>
</evidence>
<evidence type="ECO:0000256" key="2">
    <source>
        <dbReference type="ARBA" id="ARBA00023125"/>
    </source>
</evidence>
<evidence type="ECO:0000259" key="4">
    <source>
        <dbReference type="PROSITE" id="PS50977"/>
    </source>
</evidence>
<dbReference type="PANTHER" id="PTHR43625">
    <property type="entry name" value="AFLATOXIN B1 ALDEHYDE REDUCTASE"/>
    <property type="match status" value="1"/>
</dbReference>
<dbReference type="SUPFAM" id="SSF48498">
    <property type="entry name" value="Tetracyclin repressor-like, C-terminal domain"/>
    <property type="match status" value="1"/>
</dbReference>
<dbReference type="Gene3D" id="3.20.20.100">
    <property type="entry name" value="NADP-dependent oxidoreductase domain"/>
    <property type="match status" value="1"/>
</dbReference>
<evidence type="ECO:0000313" key="6">
    <source>
        <dbReference type="Proteomes" id="UP001333996"/>
    </source>
</evidence>
<organism evidence="5 6">
    <name type="scientific">Streptomyces chiangmaiensis</name>
    <dbReference type="NCBI Taxonomy" id="766497"/>
    <lineage>
        <taxon>Bacteria</taxon>
        <taxon>Bacillati</taxon>
        <taxon>Actinomycetota</taxon>
        <taxon>Actinomycetes</taxon>
        <taxon>Kitasatosporales</taxon>
        <taxon>Streptomycetaceae</taxon>
        <taxon>Streptomyces</taxon>
    </lineage>
</organism>
<dbReference type="Gene3D" id="1.10.10.60">
    <property type="entry name" value="Homeodomain-like"/>
    <property type="match status" value="1"/>
</dbReference>
<dbReference type="RefSeq" id="WP_329511232.1">
    <property type="nucleotide sequence ID" value="NZ_BAAAYZ010000093.1"/>
</dbReference>
<dbReference type="PRINTS" id="PR00069">
    <property type="entry name" value="ALDKETRDTASE"/>
</dbReference>
<accession>A0ABU7FUQ5</accession>
<gene>
    <name evidence="5" type="ORF">VXC91_34105</name>
</gene>
<dbReference type="PANTHER" id="PTHR43625:SF40">
    <property type="entry name" value="ALDO-KETO REDUCTASE YAKC [NADP(+)]"/>
    <property type="match status" value="1"/>
</dbReference>
<keyword evidence="6" id="KW-1185">Reference proteome</keyword>
<keyword evidence="2 3" id="KW-0238">DNA-binding</keyword>
<dbReference type="InterPro" id="IPR036812">
    <property type="entry name" value="NAD(P)_OxRdtase_dom_sf"/>
</dbReference>
<evidence type="ECO:0000256" key="3">
    <source>
        <dbReference type="PROSITE-ProRule" id="PRU00335"/>
    </source>
</evidence>
<dbReference type="InterPro" id="IPR023210">
    <property type="entry name" value="NADP_OxRdtase_dom"/>
</dbReference>
<dbReference type="Gene3D" id="1.10.357.10">
    <property type="entry name" value="Tetracycline Repressor, domain 2"/>
    <property type="match status" value="1"/>
</dbReference>
<keyword evidence="1" id="KW-0560">Oxidoreductase</keyword>
<dbReference type="InterPro" id="IPR036271">
    <property type="entry name" value="Tet_transcr_reg_TetR-rel_C_sf"/>
</dbReference>
<dbReference type="InterPro" id="IPR050791">
    <property type="entry name" value="Aldo-Keto_reductase"/>
</dbReference>
<reference evidence="5" key="1">
    <citation type="submission" date="2024-01" db="EMBL/GenBank/DDBJ databases">
        <title>First draft genome sequence data of TA4-1, the type strain of Gram-positive actinobacterium Streptomyces chiangmaiensis.</title>
        <authorList>
            <person name="Yasawong M."/>
            <person name="Nantapong N."/>
        </authorList>
    </citation>
    <scope>NUCLEOTIDE SEQUENCE</scope>
    <source>
        <strain evidence="5">TA4-1</strain>
    </source>
</reference>
<feature type="domain" description="HTH tetR-type" evidence="4">
    <location>
        <begin position="263"/>
        <end position="323"/>
    </location>
</feature>
<dbReference type="Proteomes" id="UP001333996">
    <property type="component" value="Unassembled WGS sequence"/>
</dbReference>
<dbReference type="Pfam" id="PF00248">
    <property type="entry name" value="Aldo_ket_red"/>
    <property type="match status" value="1"/>
</dbReference>
<evidence type="ECO:0000256" key="1">
    <source>
        <dbReference type="ARBA" id="ARBA00023002"/>
    </source>
</evidence>
<comment type="caution">
    <text evidence="5">The sequence shown here is derived from an EMBL/GenBank/DDBJ whole genome shotgun (WGS) entry which is preliminary data.</text>
</comment>
<protein>
    <submittedName>
        <fullName evidence="5">Aldo/keto reductase</fullName>
    </submittedName>
</protein>
<feature type="DNA-binding region" description="H-T-H motif" evidence="3">
    <location>
        <begin position="286"/>
        <end position="305"/>
    </location>
</feature>
<sequence length="448" mass="48485">MVAVQQRRNKGYLRQSAYMSMRRLGVDRIDLYYLHTPTMTDVPFEEIIGTLAGKREDGLIRHIGLSNVSADHLRTALGITEIAAVTAHYNVGVRLGAGLLKVADEHGIVYSPWHPGAIPAGEAGARHRAVLEPLATKYAATVNQVALAWQLHRSPQMLPIPGTTSVQHRRVLRPVSGVCRCAGAQAAASRAGIRWGADEGAHRSAWCKTSRFRKYSVISKIENAQIRAYFSPRVYDVFHLASGRRRPLLGGRPGMGHSQAEKAASRERVLRIAARKVRAEGVTRPGIAELMKEAGLTHGGFYKHFSSRDDLINQAVTEALAEGTAKMEQAARKNEKEPRTGLIDAYLGKRHRDAPATGCALVTLGAAAGRGDEGFKEAYEKQVRSYLDLIAGLGEDSGEARSEAMLTLSALVGATLMSRAVADSDLSDELLTNVADQLKRHAAPAPAA</sequence>